<name>A0ABW8V5E6_9PROT</name>
<evidence type="ECO:0000313" key="1">
    <source>
        <dbReference type="EMBL" id="MFL7901531.1"/>
    </source>
</evidence>
<reference evidence="1 2" key="1">
    <citation type="submission" date="2024-11" db="EMBL/GenBank/DDBJ databases">
        <title>Draft genome sequences of two bacteria associated to sugarcane roots in Colombia.</title>
        <authorList>
            <person name="Pardo-Diaz S."/>
            <person name="Masmela-Mendoza J."/>
            <person name="Delgadillo-Duran P."/>
            <person name="Bautista E.J."/>
            <person name="Rojas-Tapias D.F."/>
        </authorList>
    </citation>
    <scope>NUCLEOTIDE SEQUENCE [LARGE SCALE GENOMIC DNA]</scope>
    <source>
        <strain evidence="1 2">Ap18</strain>
    </source>
</reference>
<dbReference type="RefSeq" id="WP_407823994.1">
    <property type="nucleotide sequence ID" value="NZ_JBJLSN010000011.1"/>
</dbReference>
<sequence>MKDAITELSVETFVLRMLVAECLISCAMQQSDPDGYLVEMQGRFSEKLGMLRERLPAEQMSDTGDAVISLTSDIIQSAREHVAQRTQAG</sequence>
<keyword evidence="2" id="KW-1185">Reference proteome</keyword>
<dbReference type="EMBL" id="JBJLSN010000011">
    <property type="protein sequence ID" value="MFL7901531.1"/>
    <property type="molecule type" value="Genomic_DNA"/>
</dbReference>
<dbReference type="Proteomes" id="UP001628281">
    <property type="component" value="Unassembled WGS sequence"/>
</dbReference>
<protein>
    <submittedName>
        <fullName evidence="1">Uncharacterized protein</fullName>
    </submittedName>
</protein>
<organism evidence="1 2">
    <name type="scientific">Azospirillum argentinense</name>
    <dbReference type="NCBI Taxonomy" id="2970906"/>
    <lineage>
        <taxon>Bacteria</taxon>
        <taxon>Pseudomonadati</taxon>
        <taxon>Pseudomonadota</taxon>
        <taxon>Alphaproteobacteria</taxon>
        <taxon>Rhodospirillales</taxon>
        <taxon>Azospirillaceae</taxon>
        <taxon>Azospirillum</taxon>
    </lineage>
</organism>
<gene>
    <name evidence="1" type="ORF">ACJ41P_10390</name>
</gene>
<proteinExistence type="predicted"/>
<evidence type="ECO:0000313" key="2">
    <source>
        <dbReference type="Proteomes" id="UP001628281"/>
    </source>
</evidence>
<accession>A0ABW8V5E6</accession>
<comment type="caution">
    <text evidence="1">The sequence shown here is derived from an EMBL/GenBank/DDBJ whole genome shotgun (WGS) entry which is preliminary data.</text>
</comment>